<evidence type="ECO:0000313" key="1">
    <source>
        <dbReference type="EMBL" id="KAH9487203.1"/>
    </source>
</evidence>
<dbReference type="Proteomes" id="UP000664032">
    <property type="component" value="Unassembled WGS sequence"/>
</dbReference>
<name>A0ACB8HGP8_PSICU</name>
<keyword evidence="2" id="KW-1185">Reference proteome</keyword>
<proteinExistence type="predicted"/>
<reference evidence="1" key="1">
    <citation type="submission" date="2021-10" db="EMBL/GenBank/DDBJ databases">
        <title>Psilocybe cubensis genome.</title>
        <authorList>
            <person name="Mckernan K.J."/>
            <person name="Crawford S."/>
            <person name="Trippe A."/>
            <person name="Kane L.T."/>
            <person name="Mclaughlin S."/>
        </authorList>
    </citation>
    <scope>NUCLEOTIDE SEQUENCE</scope>
    <source>
        <strain evidence="1">MGC-MH-2018</strain>
    </source>
</reference>
<sequence length="489" mass="56578">MTGPPESGRTTLCKRLNDRIHFRVDDQQHFCFRAHEANLEAPGRLESDVVLLTINLNTDMKDVKDMVAQYGKLIQDTYWEQRKMFRIVGTKHDKLDPESKIFEYPGLFTTWFTMYTSLSCHFVGTHSEGAIEEMCASIEKVDHFRPIKPSIASQVHKTLSQIRSWGLDVMASMFSLPIPSQVNQDTPDSDDMPVVPDDDAAWELTKTPESIAFNKYMASFTGGHNWAPTHKIAPNLIIKRLHHFERFNNIFVRAHTNIPVPQPRYLHLKESLVTDFIPGKMLLECWDSLSLFYQFRIACTLRRYVSQLRRISSDRPGTIGQGLVRGVLFYPYSWNGPFRDAERFRNWMAHVAYMECMYEHLDLRRIKGPEVAGCPPPLLSLPPEHEWNLVLTHGDLSLSNAILSDDGVLWIVDWADSGFYPPWTESRGMKRYTWAPESWKRWFSFIVDTSVDAANLWNHIGDSASIYSSALPREDYWPNTEEIRNITVW</sequence>
<evidence type="ECO:0000313" key="2">
    <source>
        <dbReference type="Proteomes" id="UP000664032"/>
    </source>
</evidence>
<gene>
    <name evidence="1" type="ORF">JR316_0001272</name>
</gene>
<dbReference type="EMBL" id="JAFIQS020000001">
    <property type="protein sequence ID" value="KAH9487203.1"/>
    <property type="molecule type" value="Genomic_DNA"/>
</dbReference>
<protein>
    <submittedName>
        <fullName evidence="1">Uncharacterized protein</fullName>
    </submittedName>
</protein>
<comment type="caution">
    <text evidence="1">The sequence shown here is derived from an EMBL/GenBank/DDBJ whole genome shotgun (WGS) entry which is preliminary data.</text>
</comment>
<organism evidence="1 2">
    <name type="scientific">Psilocybe cubensis</name>
    <name type="common">Psychedelic mushroom</name>
    <name type="synonym">Stropharia cubensis</name>
    <dbReference type="NCBI Taxonomy" id="181762"/>
    <lineage>
        <taxon>Eukaryota</taxon>
        <taxon>Fungi</taxon>
        <taxon>Dikarya</taxon>
        <taxon>Basidiomycota</taxon>
        <taxon>Agaricomycotina</taxon>
        <taxon>Agaricomycetes</taxon>
        <taxon>Agaricomycetidae</taxon>
        <taxon>Agaricales</taxon>
        <taxon>Agaricineae</taxon>
        <taxon>Strophariaceae</taxon>
        <taxon>Psilocybe</taxon>
    </lineage>
</organism>
<accession>A0ACB8HGP8</accession>